<dbReference type="RefSeq" id="WP_347813177.1">
    <property type="nucleotide sequence ID" value="NZ_SNVW01000003.1"/>
</dbReference>
<accession>A0A4R6DKJ9</accession>
<feature type="transmembrane region" description="Helical" evidence="2">
    <location>
        <begin position="52"/>
        <end position="74"/>
    </location>
</feature>
<evidence type="ECO:0000256" key="1">
    <source>
        <dbReference type="SAM" id="MobiDB-lite"/>
    </source>
</evidence>
<feature type="transmembrane region" description="Helical" evidence="2">
    <location>
        <begin position="223"/>
        <end position="245"/>
    </location>
</feature>
<comment type="caution">
    <text evidence="3">The sequence shown here is derived from an EMBL/GenBank/DDBJ whole genome shotgun (WGS) entry which is preliminary data.</text>
</comment>
<sequence length="399" mass="42838">MTARSRSVRSLSTAVEHRIDRAARRLLDAGHQPHRPVRLSVTEFLVFGAKQAWACTFGALLLATMAVVHLTVPVAARNDVLTIAAVLLQVGMLVFGLETVRELRVVLLFHVVGTVMEVFKTHVGSWTYEPSGVLVVLGVPLFSGFMYGAVGSYLVRVYRLFDLRFDRYPRQWVLAVVAGAVYLNFFAHHVVWDARYVLLAAVVALFARTTMHVRIHRATLRTPVLLAMGLVALFIWFAENVATWAGAWSYPAQAAAWQPVAPTKIVAWLLLMVISVALVTWLYPPVGPIGRAGTTGPVGRVGTTGAVGRVGTTGPVGRVGTTGAVGRVGTTGPVGRVGTTGPGGADRPRPAPSAPRSAGSRRLRGARAADPHRLGESRSPEAPSARRESSAFRDRAPLG</sequence>
<protein>
    <submittedName>
        <fullName evidence="3">Uncharacterized membrane protein YoaT (DUF817 family)</fullName>
    </submittedName>
</protein>
<dbReference type="AlphaFoldDB" id="A0A4R6DKJ9"/>
<keyword evidence="2" id="KW-0812">Transmembrane</keyword>
<organism evidence="3 4">
    <name type="scientific">Curtobacterium flaccumfaciens</name>
    <dbReference type="NCBI Taxonomy" id="2035"/>
    <lineage>
        <taxon>Bacteria</taxon>
        <taxon>Bacillati</taxon>
        <taxon>Actinomycetota</taxon>
        <taxon>Actinomycetes</taxon>
        <taxon>Micrococcales</taxon>
        <taxon>Microbacteriaceae</taxon>
        <taxon>Curtobacterium</taxon>
    </lineage>
</organism>
<feature type="transmembrane region" description="Helical" evidence="2">
    <location>
        <begin position="265"/>
        <end position="283"/>
    </location>
</feature>
<feature type="region of interest" description="Disordered" evidence="1">
    <location>
        <begin position="303"/>
        <end position="399"/>
    </location>
</feature>
<dbReference type="InterPro" id="IPR008160">
    <property type="entry name" value="Collagen"/>
</dbReference>
<evidence type="ECO:0000313" key="3">
    <source>
        <dbReference type="EMBL" id="TDN45213.1"/>
    </source>
</evidence>
<feature type="transmembrane region" description="Helical" evidence="2">
    <location>
        <begin position="80"/>
        <end position="96"/>
    </location>
</feature>
<reference evidence="3 4" key="1">
    <citation type="submission" date="2019-03" db="EMBL/GenBank/DDBJ databases">
        <title>Genomic analyses of the natural microbiome of Caenorhabditis elegans.</title>
        <authorList>
            <person name="Samuel B."/>
        </authorList>
    </citation>
    <scope>NUCLEOTIDE SEQUENCE [LARGE SCALE GENOMIC DNA]</scope>
    <source>
        <strain evidence="3 4">JUb65</strain>
    </source>
</reference>
<dbReference type="Proteomes" id="UP000295764">
    <property type="component" value="Unassembled WGS sequence"/>
</dbReference>
<name>A0A4R6DKJ9_9MICO</name>
<proteinExistence type="predicted"/>
<feature type="transmembrane region" description="Helical" evidence="2">
    <location>
        <begin position="194"/>
        <end position="211"/>
    </location>
</feature>
<dbReference type="EMBL" id="SNVW01000003">
    <property type="protein sequence ID" value="TDN45213.1"/>
    <property type="molecule type" value="Genomic_DNA"/>
</dbReference>
<feature type="transmembrane region" description="Helical" evidence="2">
    <location>
        <begin position="131"/>
        <end position="150"/>
    </location>
</feature>
<keyword evidence="2" id="KW-1133">Transmembrane helix</keyword>
<gene>
    <name evidence="3" type="ORF">EDF64_103137</name>
</gene>
<evidence type="ECO:0000313" key="4">
    <source>
        <dbReference type="Proteomes" id="UP000295764"/>
    </source>
</evidence>
<dbReference type="Pfam" id="PF05675">
    <property type="entry name" value="DUF817"/>
    <property type="match status" value="1"/>
</dbReference>
<feature type="transmembrane region" description="Helical" evidence="2">
    <location>
        <begin position="171"/>
        <end position="188"/>
    </location>
</feature>
<feature type="transmembrane region" description="Helical" evidence="2">
    <location>
        <begin position="103"/>
        <end position="119"/>
    </location>
</feature>
<feature type="compositionally biased region" description="Low complexity" evidence="1">
    <location>
        <begin position="303"/>
        <end position="337"/>
    </location>
</feature>
<feature type="compositionally biased region" description="Basic and acidic residues" evidence="1">
    <location>
        <begin position="367"/>
        <end position="399"/>
    </location>
</feature>
<keyword evidence="2" id="KW-0472">Membrane</keyword>
<dbReference type="InterPro" id="IPR008535">
    <property type="entry name" value="DUF817"/>
</dbReference>
<evidence type="ECO:0000256" key="2">
    <source>
        <dbReference type="SAM" id="Phobius"/>
    </source>
</evidence>
<dbReference type="Pfam" id="PF01391">
    <property type="entry name" value="Collagen"/>
    <property type="match status" value="1"/>
</dbReference>